<dbReference type="EMBL" id="MCFE01000190">
    <property type="protein sequence ID" value="ORX94990.1"/>
    <property type="molecule type" value="Genomic_DNA"/>
</dbReference>
<feature type="transmembrane region" description="Helical" evidence="2">
    <location>
        <begin position="313"/>
        <end position="332"/>
    </location>
</feature>
<keyword evidence="2" id="KW-0812">Transmembrane</keyword>
<organism evidence="3 4">
    <name type="scientific">Basidiobolus meristosporus CBS 931.73</name>
    <dbReference type="NCBI Taxonomy" id="1314790"/>
    <lineage>
        <taxon>Eukaryota</taxon>
        <taxon>Fungi</taxon>
        <taxon>Fungi incertae sedis</taxon>
        <taxon>Zoopagomycota</taxon>
        <taxon>Entomophthoromycotina</taxon>
        <taxon>Basidiobolomycetes</taxon>
        <taxon>Basidiobolales</taxon>
        <taxon>Basidiobolaceae</taxon>
        <taxon>Basidiobolus</taxon>
    </lineage>
</organism>
<keyword evidence="2" id="KW-1133">Transmembrane helix</keyword>
<evidence type="ECO:0000256" key="1">
    <source>
        <dbReference type="SAM" id="MobiDB-lite"/>
    </source>
</evidence>
<evidence type="ECO:0000313" key="3">
    <source>
        <dbReference type="EMBL" id="ORX94990.1"/>
    </source>
</evidence>
<accession>A0A1Y1YAF1</accession>
<dbReference type="STRING" id="1314790.A0A1Y1YAF1"/>
<feature type="compositionally biased region" description="Pro residues" evidence="1">
    <location>
        <begin position="27"/>
        <end position="42"/>
    </location>
</feature>
<keyword evidence="4" id="KW-1185">Reference proteome</keyword>
<feature type="transmembrane region" description="Helical" evidence="2">
    <location>
        <begin position="123"/>
        <end position="144"/>
    </location>
</feature>
<reference evidence="3 4" key="1">
    <citation type="submission" date="2016-07" db="EMBL/GenBank/DDBJ databases">
        <title>Pervasive Adenine N6-methylation of Active Genes in Fungi.</title>
        <authorList>
            <consortium name="DOE Joint Genome Institute"/>
            <person name="Mondo S.J."/>
            <person name="Dannebaum R.O."/>
            <person name="Kuo R.C."/>
            <person name="Labutti K."/>
            <person name="Haridas S."/>
            <person name="Kuo A."/>
            <person name="Salamov A."/>
            <person name="Ahrendt S.R."/>
            <person name="Lipzen A."/>
            <person name="Sullivan W."/>
            <person name="Andreopoulos W.B."/>
            <person name="Clum A."/>
            <person name="Lindquist E."/>
            <person name="Daum C."/>
            <person name="Ramamoorthy G.K."/>
            <person name="Gryganskyi A."/>
            <person name="Culley D."/>
            <person name="Magnuson J.K."/>
            <person name="James T.Y."/>
            <person name="O'Malley M.A."/>
            <person name="Stajich J.E."/>
            <person name="Spatafora J.W."/>
            <person name="Visel A."/>
            <person name="Grigoriev I.V."/>
        </authorList>
    </citation>
    <scope>NUCLEOTIDE SEQUENCE [LARGE SCALE GENOMIC DNA]</scope>
    <source>
        <strain evidence="3 4">CBS 931.73</strain>
    </source>
</reference>
<evidence type="ECO:0000256" key="2">
    <source>
        <dbReference type="SAM" id="Phobius"/>
    </source>
</evidence>
<protein>
    <submittedName>
        <fullName evidence="3">Uncharacterized protein</fullName>
    </submittedName>
</protein>
<feature type="transmembrane region" description="Helical" evidence="2">
    <location>
        <begin position="444"/>
        <end position="463"/>
    </location>
</feature>
<feature type="transmembrane region" description="Helical" evidence="2">
    <location>
        <begin position="169"/>
        <end position="190"/>
    </location>
</feature>
<gene>
    <name evidence="3" type="ORF">K493DRAFT_301739</name>
</gene>
<dbReference type="Proteomes" id="UP000193498">
    <property type="component" value="Unassembled WGS sequence"/>
</dbReference>
<keyword evidence="2" id="KW-0472">Membrane</keyword>
<dbReference type="AlphaFoldDB" id="A0A1Y1YAF1"/>
<proteinExistence type="predicted"/>
<comment type="caution">
    <text evidence="3">The sequence shown here is derived from an EMBL/GenBank/DDBJ whole genome shotgun (WGS) entry which is preliminary data.</text>
</comment>
<sequence length="504" mass="55751">MYDPQEAISRHSAQPQAMSSSSQVGRVPPPIPSRATKPPPRITRPSLSPILPPHHTSQQPNSQQRVTSTVEIPSIAIETMTSPTLQPAMTGNAETTPASTRFANIPPTTSNTRFNFRSRFRDWVAVVLFWIHIGGYVVISYFAFKGISSPVRNSAGLSDPLFGSNSLKMYGIVCLIGLFFSLVWIVLLILEGFYAVDLWNICLGIPWGDYYAWSVQDVRTIGDNSVLGDILYGELVVMEKQIMLYLQPDQQHCPCCSKISDDLDINCVGAAISYCFQRLVVHRGMMMGSYQFFGGLVCSSSYDETTGSTITSCTNIVLTLILLYSIFAFYWISQVVRYVIHVSVAGIFSSHYLYAPRLPLYCASQDSWNAIHDKKISTPLNQGLAGSVIMLGKRIRYKPPRAIGSTLTMILLYALANLLLGTLVGLFTFLYLTMTVPEITHQRTLITCLTLYSGIVGFSFFNLTSEWVQAGNIATFVAITEDLDLFSSLNPALIEMIEKEGGLG</sequence>
<dbReference type="InParanoid" id="A0A1Y1YAF1"/>
<feature type="region of interest" description="Disordered" evidence="1">
    <location>
        <begin position="83"/>
        <end position="104"/>
    </location>
</feature>
<feature type="compositionally biased region" description="Polar residues" evidence="1">
    <location>
        <begin position="55"/>
        <end position="68"/>
    </location>
</feature>
<feature type="transmembrane region" description="Helical" evidence="2">
    <location>
        <begin position="402"/>
        <end position="432"/>
    </location>
</feature>
<evidence type="ECO:0000313" key="4">
    <source>
        <dbReference type="Proteomes" id="UP000193498"/>
    </source>
</evidence>
<name>A0A1Y1YAF1_9FUNG</name>
<feature type="compositionally biased region" description="Low complexity" evidence="1">
    <location>
        <begin position="12"/>
        <end position="23"/>
    </location>
</feature>
<feature type="region of interest" description="Disordered" evidence="1">
    <location>
        <begin position="1"/>
        <end position="68"/>
    </location>
</feature>
<feature type="compositionally biased region" description="Polar residues" evidence="1">
    <location>
        <begin position="83"/>
        <end position="102"/>
    </location>
</feature>